<protein>
    <submittedName>
        <fullName evidence="2">Uncharacterized protein</fullName>
    </submittedName>
</protein>
<keyword evidence="3" id="KW-1185">Reference proteome</keyword>
<sequence length="156" mass="17648">MTGQYQKGKIDNSLCDPQKRYLYLFLLFFSLILHLQSPATGKPLSSLSGDTYHTSFLKRLLSTKSRNQQFESRPAFGPCAVGSFIARSLAALQKAYLEKETVLPHHCRHEEVNLPVVHLLAGEEILELLAVVATFLFTRCEVWMVDLLLRAVVLEI</sequence>
<gene>
    <name evidence="2" type="ORF">TIFTF001_028374</name>
</gene>
<name>A0AA88J133_FICCA</name>
<comment type="caution">
    <text evidence="2">The sequence shown here is derived from an EMBL/GenBank/DDBJ whole genome shotgun (WGS) entry which is preliminary data.</text>
</comment>
<evidence type="ECO:0000313" key="3">
    <source>
        <dbReference type="Proteomes" id="UP001187192"/>
    </source>
</evidence>
<proteinExistence type="predicted"/>
<dbReference type="AlphaFoldDB" id="A0AA88J133"/>
<feature type="transmembrane region" description="Helical" evidence="1">
    <location>
        <begin position="21"/>
        <end position="39"/>
    </location>
</feature>
<dbReference type="Proteomes" id="UP001187192">
    <property type="component" value="Unassembled WGS sequence"/>
</dbReference>
<dbReference type="EMBL" id="BTGU01000085">
    <property type="protein sequence ID" value="GMN59270.1"/>
    <property type="molecule type" value="Genomic_DNA"/>
</dbReference>
<keyword evidence="1" id="KW-1133">Transmembrane helix</keyword>
<evidence type="ECO:0000256" key="1">
    <source>
        <dbReference type="SAM" id="Phobius"/>
    </source>
</evidence>
<evidence type="ECO:0000313" key="2">
    <source>
        <dbReference type="EMBL" id="GMN59270.1"/>
    </source>
</evidence>
<keyword evidence="1" id="KW-0812">Transmembrane</keyword>
<accession>A0AA88J133</accession>
<organism evidence="2 3">
    <name type="scientific">Ficus carica</name>
    <name type="common">Common fig</name>
    <dbReference type="NCBI Taxonomy" id="3494"/>
    <lineage>
        <taxon>Eukaryota</taxon>
        <taxon>Viridiplantae</taxon>
        <taxon>Streptophyta</taxon>
        <taxon>Embryophyta</taxon>
        <taxon>Tracheophyta</taxon>
        <taxon>Spermatophyta</taxon>
        <taxon>Magnoliopsida</taxon>
        <taxon>eudicotyledons</taxon>
        <taxon>Gunneridae</taxon>
        <taxon>Pentapetalae</taxon>
        <taxon>rosids</taxon>
        <taxon>fabids</taxon>
        <taxon>Rosales</taxon>
        <taxon>Moraceae</taxon>
        <taxon>Ficeae</taxon>
        <taxon>Ficus</taxon>
    </lineage>
</organism>
<keyword evidence="1" id="KW-0472">Membrane</keyword>
<reference evidence="2" key="1">
    <citation type="submission" date="2023-07" db="EMBL/GenBank/DDBJ databases">
        <title>draft genome sequence of fig (Ficus carica).</title>
        <authorList>
            <person name="Takahashi T."/>
            <person name="Nishimura K."/>
        </authorList>
    </citation>
    <scope>NUCLEOTIDE SEQUENCE</scope>
</reference>